<gene>
    <name evidence="8" type="ORF">LCGC14_1532660</name>
</gene>
<sequence>MGLNVLLINPNRMKRPPVIPIGLEYLATALENYGHEVTIIDLCFVSSPIKKLDNLLEKEIYDIIGFSIRNIDSSIYFNNEFYLPEFKKLIDCIKKYKTPVILGGSGFSAMPNEIMEYLQADYGIIGPGEIIFPQFLELWQANKLTSNIFNGWNYGIDNKLTHSRGKKVNYQQYLANDGIVGFSTHTGCQNQCPYCIEANTNISFKKIANIVSEIEFLVNLGYHHFHLCDSEFNEDLNFSIEFCETIAKKSLPLKWTLYMKPYPYNKRLFQYLHESKAYLITLSVDSDKRIQNLNNYSYDDLVKIIDYCNRYDIDLAIDLCTGYPHESIESTREMLEFFKKNRPKT</sequence>
<dbReference type="SFLD" id="SFLDG01123">
    <property type="entry name" value="methyltransferase_(Class_B)"/>
    <property type="match status" value="1"/>
</dbReference>
<feature type="non-terminal residue" evidence="8">
    <location>
        <position position="345"/>
    </location>
</feature>
<evidence type="ECO:0000313" key="8">
    <source>
        <dbReference type="EMBL" id="KKM61348.1"/>
    </source>
</evidence>
<proteinExistence type="predicted"/>
<dbReference type="InterPro" id="IPR058240">
    <property type="entry name" value="rSAM_sf"/>
</dbReference>
<evidence type="ECO:0000256" key="5">
    <source>
        <dbReference type="ARBA" id="ARBA00023014"/>
    </source>
</evidence>
<dbReference type="InterPro" id="IPR051198">
    <property type="entry name" value="BchE-like"/>
</dbReference>
<dbReference type="GO" id="GO:0046872">
    <property type="term" value="F:metal ion binding"/>
    <property type="evidence" value="ECO:0007669"/>
    <property type="project" value="UniProtKB-KW"/>
</dbReference>
<evidence type="ECO:0000256" key="4">
    <source>
        <dbReference type="ARBA" id="ARBA00023004"/>
    </source>
</evidence>
<dbReference type="CDD" id="cd01335">
    <property type="entry name" value="Radical_SAM"/>
    <property type="match status" value="1"/>
</dbReference>
<feature type="domain" description="Radical SAM core" evidence="7">
    <location>
        <begin position="174"/>
        <end position="345"/>
    </location>
</feature>
<dbReference type="PANTHER" id="PTHR43409:SF16">
    <property type="entry name" value="SLR0320 PROTEIN"/>
    <property type="match status" value="1"/>
</dbReference>
<dbReference type="SFLD" id="SFLDG01082">
    <property type="entry name" value="B12-binding_domain_containing"/>
    <property type="match status" value="1"/>
</dbReference>
<comment type="caution">
    <text evidence="8">The sequence shown here is derived from an EMBL/GenBank/DDBJ whole genome shotgun (WGS) entry which is preliminary data.</text>
</comment>
<dbReference type="AlphaFoldDB" id="A0A0F9IVN1"/>
<evidence type="ECO:0000259" key="7">
    <source>
        <dbReference type="PROSITE" id="PS51918"/>
    </source>
</evidence>
<dbReference type="GO" id="GO:0051539">
    <property type="term" value="F:4 iron, 4 sulfur cluster binding"/>
    <property type="evidence" value="ECO:0007669"/>
    <property type="project" value="UniProtKB-KW"/>
</dbReference>
<keyword evidence="5" id="KW-0411">Iron-sulfur</keyword>
<dbReference type="InterPro" id="IPR007197">
    <property type="entry name" value="rSAM"/>
</dbReference>
<name>A0A0F9IVN1_9ZZZZ</name>
<dbReference type="EMBL" id="LAZR01011501">
    <property type="protein sequence ID" value="KKM61348.1"/>
    <property type="molecule type" value="Genomic_DNA"/>
</dbReference>
<dbReference type="SMART" id="SM00729">
    <property type="entry name" value="Elp3"/>
    <property type="match status" value="1"/>
</dbReference>
<dbReference type="Pfam" id="PF02310">
    <property type="entry name" value="B12-binding"/>
    <property type="match status" value="1"/>
</dbReference>
<evidence type="ECO:0000256" key="2">
    <source>
        <dbReference type="ARBA" id="ARBA00022691"/>
    </source>
</evidence>
<keyword evidence="3" id="KW-0479">Metal-binding</keyword>
<dbReference type="GO" id="GO:0005829">
    <property type="term" value="C:cytosol"/>
    <property type="evidence" value="ECO:0007669"/>
    <property type="project" value="TreeGrafter"/>
</dbReference>
<dbReference type="SUPFAM" id="SSF102114">
    <property type="entry name" value="Radical SAM enzymes"/>
    <property type="match status" value="1"/>
</dbReference>
<keyword evidence="4" id="KW-0408">Iron</keyword>
<evidence type="ECO:0000256" key="1">
    <source>
        <dbReference type="ARBA" id="ARBA00001966"/>
    </source>
</evidence>
<organism evidence="8">
    <name type="scientific">marine sediment metagenome</name>
    <dbReference type="NCBI Taxonomy" id="412755"/>
    <lineage>
        <taxon>unclassified sequences</taxon>
        <taxon>metagenomes</taxon>
        <taxon>ecological metagenomes</taxon>
    </lineage>
</organism>
<dbReference type="Gene3D" id="3.80.30.20">
    <property type="entry name" value="tm_1862 like domain"/>
    <property type="match status" value="1"/>
</dbReference>
<dbReference type="Gene3D" id="3.40.50.280">
    <property type="entry name" value="Cobalamin-binding domain"/>
    <property type="match status" value="1"/>
</dbReference>
<dbReference type="InterPro" id="IPR023404">
    <property type="entry name" value="rSAM_horseshoe"/>
</dbReference>
<protein>
    <submittedName>
        <fullName evidence="8">Uncharacterized protein</fullName>
    </submittedName>
</protein>
<dbReference type="InterPro" id="IPR006158">
    <property type="entry name" value="Cobalamin-bd"/>
</dbReference>
<dbReference type="PROSITE" id="PS51332">
    <property type="entry name" value="B12_BINDING"/>
    <property type="match status" value="1"/>
</dbReference>
<dbReference type="PANTHER" id="PTHR43409">
    <property type="entry name" value="ANAEROBIC MAGNESIUM-PROTOPORPHYRIN IX MONOMETHYL ESTER CYCLASE-RELATED"/>
    <property type="match status" value="1"/>
</dbReference>
<dbReference type="PROSITE" id="PS51918">
    <property type="entry name" value="RADICAL_SAM"/>
    <property type="match status" value="1"/>
</dbReference>
<dbReference type="SFLD" id="SFLDS00029">
    <property type="entry name" value="Radical_SAM"/>
    <property type="match status" value="1"/>
</dbReference>
<reference evidence="8" key="1">
    <citation type="journal article" date="2015" name="Nature">
        <title>Complex archaea that bridge the gap between prokaryotes and eukaryotes.</title>
        <authorList>
            <person name="Spang A."/>
            <person name="Saw J.H."/>
            <person name="Jorgensen S.L."/>
            <person name="Zaremba-Niedzwiedzka K."/>
            <person name="Martijn J."/>
            <person name="Lind A.E."/>
            <person name="van Eijk R."/>
            <person name="Schleper C."/>
            <person name="Guy L."/>
            <person name="Ettema T.J."/>
        </authorList>
    </citation>
    <scope>NUCLEOTIDE SEQUENCE</scope>
</reference>
<feature type="domain" description="B12-binding" evidence="6">
    <location>
        <begin position="1"/>
        <end position="146"/>
    </location>
</feature>
<evidence type="ECO:0000256" key="3">
    <source>
        <dbReference type="ARBA" id="ARBA00022723"/>
    </source>
</evidence>
<dbReference type="InterPro" id="IPR034466">
    <property type="entry name" value="Methyltransferase_Class_B"/>
</dbReference>
<dbReference type="GO" id="GO:0031419">
    <property type="term" value="F:cobalamin binding"/>
    <property type="evidence" value="ECO:0007669"/>
    <property type="project" value="InterPro"/>
</dbReference>
<comment type="cofactor">
    <cofactor evidence="1">
        <name>[4Fe-4S] cluster</name>
        <dbReference type="ChEBI" id="CHEBI:49883"/>
    </cofactor>
</comment>
<dbReference type="Pfam" id="PF04055">
    <property type="entry name" value="Radical_SAM"/>
    <property type="match status" value="1"/>
</dbReference>
<dbReference type="InterPro" id="IPR006638">
    <property type="entry name" value="Elp3/MiaA/NifB-like_rSAM"/>
</dbReference>
<keyword evidence="2" id="KW-0949">S-adenosyl-L-methionine</keyword>
<accession>A0A0F9IVN1</accession>
<dbReference type="GO" id="GO:0003824">
    <property type="term" value="F:catalytic activity"/>
    <property type="evidence" value="ECO:0007669"/>
    <property type="project" value="InterPro"/>
</dbReference>
<evidence type="ECO:0000259" key="6">
    <source>
        <dbReference type="PROSITE" id="PS51332"/>
    </source>
</evidence>